<evidence type="ECO:0000313" key="3">
    <source>
        <dbReference type="Proteomes" id="UP000623090"/>
    </source>
</evidence>
<reference evidence="2 3" key="1">
    <citation type="journal article" date="2020" name="Microorganisms">
        <title>Description of Komagataeibacter melaceti sp. nov. and Komagataeibacter melomenusus sp. nov. Isolated from Apple Cider Vinegar.</title>
        <authorList>
            <person name="Maric L."/>
            <person name="Cleenwerck I."/>
            <person name="Accetto T."/>
            <person name="Vandamme P."/>
            <person name="Trcek J."/>
        </authorList>
    </citation>
    <scope>NUCLEOTIDE SEQUENCE [LARGE SCALE GENOMIC DNA]</scope>
    <source>
        <strain evidence="2 3">AV436</strain>
    </source>
</reference>
<gene>
    <name evidence="2" type="ORF">HNW77_06880</name>
</gene>
<dbReference type="EMBL" id="JABJWC010000012">
    <property type="protein sequence ID" value="NPC66118.1"/>
    <property type="molecule type" value="Genomic_DNA"/>
</dbReference>
<keyword evidence="1" id="KW-0812">Transmembrane</keyword>
<accession>A0ABX2ACW5</accession>
<keyword evidence="1" id="KW-1133">Transmembrane helix</keyword>
<organism evidence="2 3">
    <name type="scientific">Komagataeibacter melomenusus</name>
    <dbReference type="NCBI Taxonomy" id="2766578"/>
    <lineage>
        <taxon>Bacteria</taxon>
        <taxon>Pseudomonadati</taxon>
        <taxon>Pseudomonadota</taxon>
        <taxon>Alphaproteobacteria</taxon>
        <taxon>Acetobacterales</taxon>
        <taxon>Acetobacteraceae</taxon>
        <taxon>Komagataeibacter</taxon>
    </lineage>
</organism>
<name>A0ABX2ACW5_9PROT</name>
<evidence type="ECO:0000313" key="2">
    <source>
        <dbReference type="EMBL" id="NPC66118.1"/>
    </source>
</evidence>
<proteinExistence type="predicted"/>
<sequence>MADLANLAITCTSSPSSAPAPDVYSIFGHLVTVKPSDIGTLIVTLVIGSVTVWIANWQRRIAKEKIISELFDRRYKIYYSFVEHIQLALICIDMKDFYASEMEVISSCEEARFLFGEKLHKRLVKIKDALQDIRNERHFQDQIRSAALSDYGNSRELSKQSFERGINLEKALRSELSGPLAADFMPFLKIEDFRKQRS</sequence>
<keyword evidence="1" id="KW-0472">Membrane</keyword>
<evidence type="ECO:0000256" key="1">
    <source>
        <dbReference type="SAM" id="Phobius"/>
    </source>
</evidence>
<comment type="caution">
    <text evidence="2">The sequence shown here is derived from an EMBL/GenBank/DDBJ whole genome shotgun (WGS) entry which is preliminary data.</text>
</comment>
<dbReference type="RefSeq" id="WP_172156358.1">
    <property type="nucleotide sequence ID" value="NZ_JABJWC010000012.1"/>
</dbReference>
<feature type="transmembrane region" description="Helical" evidence="1">
    <location>
        <begin position="38"/>
        <end position="57"/>
    </location>
</feature>
<keyword evidence="3" id="KW-1185">Reference proteome</keyword>
<protein>
    <submittedName>
        <fullName evidence="2">Uncharacterized protein</fullName>
    </submittedName>
</protein>
<dbReference type="Proteomes" id="UP000623090">
    <property type="component" value="Unassembled WGS sequence"/>
</dbReference>